<dbReference type="EMBL" id="ANIZ01003550">
    <property type="protein sequence ID" value="ETI32878.1"/>
    <property type="molecule type" value="Genomic_DNA"/>
</dbReference>
<dbReference type="HOGENOM" id="CLU_1258302_0_0_1"/>
<protein>
    <submittedName>
        <fullName evidence="1">Uncharacterized protein</fullName>
    </submittedName>
</protein>
<proteinExistence type="predicted"/>
<sequence>MMQLQWTQKPRRRTDEELARIEAEQAAENRMWEAAQKAKEQPPLPKKQKEILLPKVTESGQIKGLQCFVKATAQAFNTLETNAAQNSSRVAFQHCNQVTSQVLTLVLKNHKIDEATACLYRNTTVGCPALSDPVLQSTWLDLKNHVGGRGDDKLLAKQQYIRSFKLQNKQGKDCWPILKRKWKHIGNVTRLDPHYDLKNSGTFLLKSVKCWPIGLEVHHL</sequence>
<evidence type="ECO:0000313" key="2">
    <source>
        <dbReference type="Proteomes" id="UP000018721"/>
    </source>
</evidence>
<keyword evidence="2" id="KW-1185">Reference proteome</keyword>
<organism evidence="1 2">
    <name type="scientific">Phytophthora nicotianae P1569</name>
    <dbReference type="NCBI Taxonomy" id="1317065"/>
    <lineage>
        <taxon>Eukaryota</taxon>
        <taxon>Sar</taxon>
        <taxon>Stramenopiles</taxon>
        <taxon>Oomycota</taxon>
        <taxon>Peronosporomycetes</taxon>
        <taxon>Peronosporales</taxon>
        <taxon>Peronosporaceae</taxon>
        <taxon>Phytophthora</taxon>
    </lineage>
</organism>
<name>V9E2Z4_PHYNI</name>
<reference evidence="1 2" key="1">
    <citation type="submission" date="2013-11" db="EMBL/GenBank/DDBJ databases">
        <title>The Genome Sequence of Phytophthora parasitica P1569.</title>
        <authorList>
            <consortium name="The Broad Institute Genomics Platform"/>
            <person name="Russ C."/>
            <person name="Tyler B."/>
            <person name="Panabieres F."/>
            <person name="Shan W."/>
            <person name="Tripathy S."/>
            <person name="Grunwald N."/>
            <person name="Machado M."/>
            <person name="Johnson C.S."/>
            <person name="Arredondo F."/>
            <person name="Hong C."/>
            <person name="Coffey M."/>
            <person name="Young S.K."/>
            <person name="Zeng Q."/>
            <person name="Gargeya S."/>
            <person name="Fitzgerald M."/>
            <person name="Abouelleil A."/>
            <person name="Alvarado L."/>
            <person name="Chapman S.B."/>
            <person name="Gainer-Dewar J."/>
            <person name="Goldberg J."/>
            <person name="Griggs A."/>
            <person name="Gujja S."/>
            <person name="Hansen M."/>
            <person name="Howarth C."/>
            <person name="Imamovic A."/>
            <person name="Ireland A."/>
            <person name="Larimer J."/>
            <person name="McCowan C."/>
            <person name="Murphy C."/>
            <person name="Pearson M."/>
            <person name="Poon T.W."/>
            <person name="Priest M."/>
            <person name="Roberts A."/>
            <person name="Saif S."/>
            <person name="Shea T."/>
            <person name="Sykes S."/>
            <person name="Wortman J."/>
            <person name="Nusbaum C."/>
            <person name="Birren B."/>
        </authorList>
    </citation>
    <scope>NUCLEOTIDE SEQUENCE [LARGE SCALE GENOMIC DNA]</scope>
    <source>
        <strain evidence="1 2">P1569</strain>
    </source>
</reference>
<dbReference type="AlphaFoldDB" id="V9E2Z4"/>
<accession>V9E2Z4</accession>
<evidence type="ECO:0000313" key="1">
    <source>
        <dbReference type="EMBL" id="ETI32878.1"/>
    </source>
</evidence>
<comment type="caution">
    <text evidence="1">The sequence shown here is derived from an EMBL/GenBank/DDBJ whole genome shotgun (WGS) entry which is preliminary data.</text>
</comment>
<gene>
    <name evidence="1" type="ORF">F443_20385</name>
</gene>
<dbReference type="Proteomes" id="UP000018721">
    <property type="component" value="Unassembled WGS sequence"/>
</dbReference>